<dbReference type="KEGG" id="barh:WN72_01060"/>
<organism evidence="2 3">
    <name type="scientific">Bradyrhizobium arachidis</name>
    <dbReference type="NCBI Taxonomy" id="858423"/>
    <lineage>
        <taxon>Bacteria</taxon>
        <taxon>Pseudomonadati</taxon>
        <taxon>Pseudomonadota</taxon>
        <taxon>Alphaproteobacteria</taxon>
        <taxon>Hyphomicrobiales</taxon>
        <taxon>Nitrobacteraceae</taxon>
        <taxon>Bradyrhizobium</taxon>
    </lineage>
</organism>
<feature type="compositionally biased region" description="Polar residues" evidence="1">
    <location>
        <begin position="1"/>
        <end position="22"/>
    </location>
</feature>
<evidence type="ECO:0000313" key="3">
    <source>
        <dbReference type="Proteomes" id="UP000594015"/>
    </source>
</evidence>
<accession>A0AAE7NKQ9</accession>
<proteinExistence type="predicted"/>
<protein>
    <submittedName>
        <fullName evidence="2">Uncharacterized protein</fullName>
    </submittedName>
</protein>
<gene>
    <name evidence="2" type="ORF">WN72_01060</name>
</gene>
<feature type="region of interest" description="Disordered" evidence="1">
    <location>
        <begin position="1"/>
        <end position="25"/>
    </location>
</feature>
<dbReference type="AlphaFoldDB" id="A0AAE7NKQ9"/>
<reference evidence="2 3" key="1">
    <citation type="submission" date="2018-06" db="EMBL/GenBank/DDBJ databases">
        <title>Comparative genomics of Bradyrhizobium nodulating Arachidis hypogaea.</title>
        <authorList>
            <person name="Li Y."/>
        </authorList>
    </citation>
    <scope>NUCLEOTIDE SEQUENCE [LARGE SCALE GENOMIC DNA]</scope>
    <source>
        <strain evidence="2 3">CCBAU 051107</strain>
    </source>
</reference>
<dbReference type="EMBL" id="CP030050">
    <property type="protein sequence ID" value="QOZ65193.1"/>
    <property type="molecule type" value="Genomic_DNA"/>
</dbReference>
<evidence type="ECO:0000313" key="2">
    <source>
        <dbReference type="EMBL" id="QOZ65193.1"/>
    </source>
</evidence>
<evidence type="ECO:0000256" key="1">
    <source>
        <dbReference type="SAM" id="MobiDB-lite"/>
    </source>
</evidence>
<sequence>MRDTRGGTSANFLHTAAHQNKSGALAAGKRDCADNSLDKLPTEACKPLKLGDLSEVAGACRDMLMDVNKRARTGGRRCVSPIHGHSDSNL</sequence>
<name>A0AAE7NKQ9_9BRAD</name>
<dbReference type="Proteomes" id="UP000594015">
    <property type="component" value="Chromosome"/>
</dbReference>